<reference evidence="6 7" key="1">
    <citation type="submission" date="2019-11" db="EMBL/GenBank/DDBJ databases">
        <authorList>
            <person name="Li X.-J."/>
            <person name="Feng X.-M."/>
        </authorList>
    </citation>
    <scope>NUCLEOTIDE SEQUENCE [LARGE SCALE GENOMIC DNA]</scope>
    <source>
        <strain evidence="6 7">XMNu-373</strain>
    </source>
</reference>
<dbReference type="InterPro" id="IPR036388">
    <property type="entry name" value="WH-like_DNA-bd_sf"/>
</dbReference>
<dbReference type="InterPro" id="IPR050707">
    <property type="entry name" value="HTH_MetabolicPath_Reg"/>
</dbReference>
<feature type="domain" description="IclR-ED" evidence="5">
    <location>
        <begin position="82"/>
        <end position="264"/>
    </location>
</feature>
<dbReference type="GO" id="GO:0003677">
    <property type="term" value="F:DNA binding"/>
    <property type="evidence" value="ECO:0007669"/>
    <property type="project" value="UniProtKB-KW"/>
</dbReference>
<dbReference type="InterPro" id="IPR029016">
    <property type="entry name" value="GAF-like_dom_sf"/>
</dbReference>
<keyword evidence="2" id="KW-0238">DNA-binding</keyword>
<keyword evidence="3" id="KW-0804">Transcription</keyword>
<dbReference type="Gene3D" id="1.10.10.10">
    <property type="entry name" value="Winged helix-like DNA-binding domain superfamily/Winged helix DNA-binding domain"/>
    <property type="match status" value="1"/>
</dbReference>
<protein>
    <submittedName>
        <fullName evidence="6">Helix-turn-helix domain-containing protein</fullName>
    </submittedName>
</protein>
<keyword evidence="7" id="KW-1185">Reference proteome</keyword>
<dbReference type="InterPro" id="IPR036390">
    <property type="entry name" value="WH_DNA-bd_sf"/>
</dbReference>
<proteinExistence type="predicted"/>
<keyword evidence="1" id="KW-0805">Transcription regulation</keyword>
<dbReference type="PANTHER" id="PTHR30136:SF24">
    <property type="entry name" value="HTH-TYPE TRANSCRIPTIONAL REPRESSOR ALLR"/>
    <property type="match status" value="1"/>
</dbReference>
<evidence type="ECO:0000313" key="7">
    <source>
        <dbReference type="Proteomes" id="UP000460435"/>
    </source>
</evidence>
<dbReference type="SMART" id="SM00346">
    <property type="entry name" value="HTH_ICLR"/>
    <property type="match status" value="1"/>
</dbReference>
<dbReference type="Gene3D" id="3.30.450.40">
    <property type="match status" value="1"/>
</dbReference>
<accession>A0A7K3M0W1</accession>
<dbReference type="Pfam" id="PF09339">
    <property type="entry name" value="HTH_IclR"/>
    <property type="match status" value="1"/>
</dbReference>
<dbReference type="Proteomes" id="UP000460435">
    <property type="component" value="Unassembled WGS sequence"/>
</dbReference>
<dbReference type="Pfam" id="PF01614">
    <property type="entry name" value="IclR_C"/>
    <property type="match status" value="1"/>
</dbReference>
<dbReference type="GO" id="GO:0003700">
    <property type="term" value="F:DNA-binding transcription factor activity"/>
    <property type="evidence" value="ECO:0007669"/>
    <property type="project" value="TreeGrafter"/>
</dbReference>
<feature type="domain" description="HTH iclR-type" evidence="4">
    <location>
        <begin position="19"/>
        <end position="81"/>
    </location>
</feature>
<evidence type="ECO:0000256" key="2">
    <source>
        <dbReference type="ARBA" id="ARBA00023125"/>
    </source>
</evidence>
<comment type="caution">
    <text evidence="6">The sequence shown here is derived from an EMBL/GenBank/DDBJ whole genome shotgun (WGS) entry which is preliminary data.</text>
</comment>
<dbReference type="PROSITE" id="PS51078">
    <property type="entry name" value="ICLR_ED"/>
    <property type="match status" value="1"/>
</dbReference>
<sequence>MVTTTDREAEAGTEQFRTVKSAERALLVLEIVSAAPGPLSVAELHRRTGYPRSSLHQLLHTISAMGWLEISPDSGTVSIGSRALIVGTSYLDRDPALPHAVLALERVRDRSGYTTHYARLDGANVLYLATRETTQSRRATSRVGRRLPAHATALGKALLADLTAEERRSTLGDGELVSLMPNTIVDHRLLEEDLERTRERGFAFEREENTPGVACVSATVGYRIPATDAISCSLPLDAAGEDEISRVSELLLDETARLARTLKAAGVR</sequence>
<dbReference type="InterPro" id="IPR005471">
    <property type="entry name" value="Tscrpt_reg_IclR_N"/>
</dbReference>
<dbReference type="EMBL" id="WLZY01000001">
    <property type="protein sequence ID" value="NDL56532.1"/>
    <property type="molecule type" value="Genomic_DNA"/>
</dbReference>
<dbReference type="PROSITE" id="PS51077">
    <property type="entry name" value="HTH_ICLR"/>
    <property type="match status" value="1"/>
</dbReference>
<dbReference type="AlphaFoldDB" id="A0A7K3M0W1"/>
<evidence type="ECO:0000256" key="1">
    <source>
        <dbReference type="ARBA" id="ARBA00023015"/>
    </source>
</evidence>
<evidence type="ECO:0000256" key="3">
    <source>
        <dbReference type="ARBA" id="ARBA00023163"/>
    </source>
</evidence>
<dbReference type="GO" id="GO:0045892">
    <property type="term" value="P:negative regulation of DNA-templated transcription"/>
    <property type="evidence" value="ECO:0007669"/>
    <property type="project" value="TreeGrafter"/>
</dbReference>
<dbReference type="SUPFAM" id="SSF55781">
    <property type="entry name" value="GAF domain-like"/>
    <property type="match status" value="1"/>
</dbReference>
<dbReference type="SUPFAM" id="SSF46785">
    <property type="entry name" value="Winged helix' DNA-binding domain"/>
    <property type="match status" value="1"/>
</dbReference>
<evidence type="ECO:0000259" key="5">
    <source>
        <dbReference type="PROSITE" id="PS51078"/>
    </source>
</evidence>
<evidence type="ECO:0000313" key="6">
    <source>
        <dbReference type="EMBL" id="NDL56532.1"/>
    </source>
</evidence>
<gene>
    <name evidence="6" type="ORF">F7O44_05535</name>
</gene>
<name>A0A7K3M0W1_9ACTN</name>
<dbReference type="InterPro" id="IPR014757">
    <property type="entry name" value="Tscrpt_reg_IclR_C"/>
</dbReference>
<organism evidence="6 7">
    <name type="scientific">Phytoactinopolyspora mesophila</name>
    <dbReference type="NCBI Taxonomy" id="2650750"/>
    <lineage>
        <taxon>Bacteria</taxon>
        <taxon>Bacillati</taxon>
        <taxon>Actinomycetota</taxon>
        <taxon>Actinomycetes</taxon>
        <taxon>Jiangellales</taxon>
        <taxon>Jiangellaceae</taxon>
        <taxon>Phytoactinopolyspora</taxon>
    </lineage>
</organism>
<dbReference type="PANTHER" id="PTHR30136">
    <property type="entry name" value="HELIX-TURN-HELIX TRANSCRIPTIONAL REGULATOR, ICLR FAMILY"/>
    <property type="match status" value="1"/>
</dbReference>
<evidence type="ECO:0000259" key="4">
    <source>
        <dbReference type="PROSITE" id="PS51077"/>
    </source>
</evidence>